<evidence type="ECO:0008006" key="3">
    <source>
        <dbReference type="Google" id="ProtNLM"/>
    </source>
</evidence>
<dbReference type="GeneID" id="82877116"/>
<evidence type="ECO:0000313" key="2">
    <source>
        <dbReference type="Proteomes" id="UP000019226"/>
    </source>
</evidence>
<evidence type="ECO:0000313" key="1">
    <source>
        <dbReference type="EMBL" id="AHI19530.1"/>
    </source>
</evidence>
<reference evidence="2" key="1">
    <citation type="submission" date="2013-02" db="EMBL/GenBank/DDBJ databases">
        <title>The complete genome sequence of Corynebacterium casei LMG S-19264 (=DSM 44701).</title>
        <authorList>
            <person name="Ruckert C."/>
            <person name="Albersmeier A."/>
            <person name="Kalinowski J."/>
        </authorList>
    </citation>
    <scope>NUCLEOTIDE SEQUENCE [LARGE SCALE GENOMIC DNA]</scope>
    <source>
        <strain evidence="2">LMG S-19264</strain>
    </source>
</reference>
<protein>
    <recommendedName>
        <fullName evidence="3">Asparagine synthetase domain-containing protein</fullName>
    </recommendedName>
</protein>
<proteinExistence type="predicted"/>
<sequence length="721" mass="80442">MTQIGLPAHAISIETRAKSLTTSDFGSIDLTGFEVRRVSGIAATPDLSMSGSFSELLTHRLPVEEFAPAIGEWTAVARRKAQGERGKNHFIVLNDEFGYSPIFYAFIPGSSIVVSDSFQGVVHELQRRGIRPSLDISTYIASLVTKDSRFSNPFVSTTFSNDIRVLAPHSFLYITEETATIRDRAELLGNIPKGSDQLVRDGVEFVSSTLRNLARLEYFNHSLLLSGGVDSRTVLSLVLKAGVEKDFKFRSNDPRLYKSKYSMRVFEDDFYISYRIGNDLGMNWQGARETFHMDTGLEESQRLTQSYSSNFSFNFTPTSHHTVFGTPEISLRGGGGEPLKGAGFLSLGDQVQNFNNGFVGERIGAFEQFKAWYLGNATVKTKYGKTVEDSLNSLQSHFIRDDLHQVMPSLYQQTRNRTHFGHAKFSSSSNHFPFQPLSNAYFYEATKHIDNAELQDFALVQQIFSDAAPELLKYPFESGVATEKLSSSPHVMISKDRATLENHFDRVASKKISSKRITLPGRHQDRFLPNLPSALESLCRTLAHDIEEAFPEYRDTLKGVHREVLAAIKLGVLSPSTTAARMRSARDVFSPTTHSGSTFTLGTECDRESVRLAGVQPFGISIDWVSQNTAVLPQVVLSPQISIQDGSIRISAHPECSRPAKLEFAFYLVVNGRAEQKYQYQEKSEFAIEVPTDLLGKKLGVMVFARHIGFSHPCAIETREL</sequence>
<accession>A0ABM5PNL7</accession>
<gene>
    <name evidence="1" type="ORF">CCASEI_04760</name>
</gene>
<dbReference type="RefSeq" id="WP_025387289.1">
    <property type="nucleotide sequence ID" value="NZ_CP004350.1"/>
</dbReference>
<organism evidence="1 2">
    <name type="scientific">Corynebacterium casei LMG S-19264</name>
    <dbReference type="NCBI Taxonomy" id="1285583"/>
    <lineage>
        <taxon>Bacteria</taxon>
        <taxon>Bacillati</taxon>
        <taxon>Actinomycetota</taxon>
        <taxon>Actinomycetes</taxon>
        <taxon>Mycobacteriales</taxon>
        <taxon>Corynebacteriaceae</taxon>
        <taxon>Corynebacterium</taxon>
    </lineage>
</organism>
<dbReference type="EMBL" id="CP004350">
    <property type="protein sequence ID" value="AHI19530.1"/>
    <property type="molecule type" value="Genomic_DNA"/>
</dbReference>
<name>A0ABM5PNL7_9CORY</name>
<keyword evidence="2" id="KW-1185">Reference proteome</keyword>
<dbReference type="Proteomes" id="UP000019226">
    <property type="component" value="Chromosome"/>
</dbReference>